<gene>
    <name evidence="1" type="ORF">HCG48_18220</name>
</gene>
<dbReference type="InterPro" id="IPR036587">
    <property type="entry name" value="NucleaseA_inhib-like_sf"/>
</dbReference>
<dbReference type="EMBL" id="CP051167">
    <property type="protein sequence ID" value="QIZ72270.1"/>
    <property type="molecule type" value="Genomic_DNA"/>
</dbReference>
<reference evidence="1 2" key="1">
    <citation type="submission" date="2020-04" db="EMBL/GenBank/DDBJ databases">
        <authorList>
            <person name="Basu S."/>
            <person name="Maruthanayagam V."/>
            <person name="Chakraborty S."/>
            <person name="Pramanik A."/>
            <person name="Mukherjee J."/>
            <person name="Brink B."/>
        </authorList>
    </citation>
    <scope>NUCLEOTIDE SEQUENCE [LARGE SCALE GENOMIC DNA]</scope>
    <source>
        <strain evidence="1 2">AP17</strain>
    </source>
</reference>
<organism evidence="1 2">
    <name type="scientific">Oxynema aestuarii AP17</name>
    <dbReference type="NCBI Taxonomy" id="2064643"/>
    <lineage>
        <taxon>Bacteria</taxon>
        <taxon>Bacillati</taxon>
        <taxon>Cyanobacteriota</taxon>
        <taxon>Cyanophyceae</taxon>
        <taxon>Oscillatoriophycideae</taxon>
        <taxon>Oscillatoriales</taxon>
        <taxon>Oscillatoriaceae</taxon>
        <taxon>Oxynema</taxon>
        <taxon>Oxynema aestuarii</taxon>
    </lineage>
</organism>
<dbReference type="SUPFAM" id="SSF82602">
    <property type="entry name" value="Nuclease A inhibitor (NuiA)"/>
    <property type="match status" value="1"/>
</dbReference>
<keyword evidence="2" id="KW-1185">Reference proteome</keyword>
<dbReference type="Pfam" id="PF07924">
    <property type="entry name" value="NuiA"/>
    <property type="match status" value="1"/>
</dbReference>
<dbReference type="InterPro" id="IPR012489">
    <property type="entry name" value="NucleaseA_inhib-like"/>
</dbReference>
<evidence type="ECO:0000313" key="1">
    <source>
        <dbReference type="EMBL" id="QIZ72270.1"/>
    </source>
</evidence>
<dbReference type="Proteomes" id="UP000500857">
    <property type="component" value="Chromosome"/>
</dbReference>
<proteinExistence type="predicted"/>
<dbReference type="KEGG" id="oxy:HCG48_18220"/>
<evidence type="ECO:0000313" key="2">
    <source>
        <dbReference type="Proteomes" id="UP000500857"/>
    </source>
</evidence>
<accession>A0A6H1U278</accession>
<name>A0A6H1U278_9CYAN</name>
<dbReference type="AlphaFoldDB" id="A0A6H1U278"/>
<dbReference type="RefSeq" id="WP_168570419.1">
    <property type="nucleotide sequence ID" value="NZ_CP051167.1"/>
</dbReference>
<protein>
    <submittedName>
        <fullName evidence="1">Nuclease</fullName>
    </submittedName>
</protein>
<sequence length="134" mass="15691">MSDLSLNEIVDQLRELTRDLYWFSESDYAWEVRILPEATIAPETVRQQSQKPANAEIETVEFDPFFQRAVEEKDWYGDRERETVGRYRQLVQFLQENLHDLIVYRVGAIEVEIFVFGKTKTGEVVGLNTISVET</sequence>
<dbReference type="Gene3D" id="3.40.1460.10">
    <property type="entry name" value="Nuclease A inhibitor-like"/>
    <property type="match status" value="1"/>
</dbReference>